<organism evidence="2 3">
    <name type="scientific">Elysia crispata</name>
    <name type="common">lettuce slug</name>
    <dbReference type="NCBI Taxonomy" id="231223"/>
    <lineage>
        <taxon>Eukaryota</taxon>
        <taxon>Metazoa</taxon>
        <taxon>Spiralia</taxon>
        <taxon>Lophotrochozoa</taxon>
        <taxon>Mollusca</taxon>
        <taxon>Gastropoda</taxon>
        <taxon>Heterobranchia</taxon>
        <taxon>Euthyneura</taxon>
        <taxon>Panpulmonata</taxon>
        <taxon>Sacoglossa</taxon>
        <taxon>Placobranchoidea</taxon>
        <taxon>Plakobranchidae</taxon>
        <taxon>Elysia</taxon>
    </lineage>
</organism>
<evidence type="ECO:0000259" key="1">
    <source>
        <dbReference type="PROSITE" id="PS50878"/>
    </source>
</evidence>
<evidence type="ECO:0000313" key="3">
    <source>
        <dbReference type="Proteomes" id="UP001283361"/>
    </source>
</evidence>
<keyword evidence="3" id="KW-1185">Reference proteome</keyword>
<name>A0AAE0YZS1_9GAST</name>
<dbReference type="InterPro" id="IPR050951">
    <property type="entry name" value="Retrovirus_Pol_polyprotein"/>
</dbReference>
<protein>
    <recommendedName>
        <fullName evidence="1">Reverse transcriptase domain-containing protein</fullName>
    </recommendedName>
</protein>
<dbReference type="PANTHER" id="PTHR37984">
    <property type="entry name" value="PROTEIN CBG26694"/>
    <property type="match status" value="1"/>
</dbReference>
<gene>
    <name evidence="2" type="ORF">RRG08_017045</name>
</gene>
<comment type="caution">
    <text evidence="2">The sequence shown here is derived from an EMBL/GenBank/DDBJ whole genome shotgun (WGS) entry which is preliminary data.</text>
</comment>
<dbReference type="Pfam" id="PF00078">
    <property type="entry name" value="RVT_1"/>
    <property type="match status" value="1"/>
</dbReference>
<dbReference type="Gene3D" id="3.30.70.270">
    <property type="match status" value="2"/>
</dbReference>
<dbReference type="AlphaFoldDB" id="A0AAE0YZS1"/>
<dbReference type="FunFam" id="3.30.70.270:FF:000003">
    <property type="entry name" value="Transposon Ty3-G Gag-Pol polyprotein"/>
    <property type="match status" value="1"/>
</dbReference>
<accession>A0AAE0YZS1</accession>
<dbReference type="EMBL" id="JAWDGP010005029">
    <property type="protein sequence ID" value="KAK3760279.1"/>
    <property type="molecule type" value="Genomic_DNA"/>
</dbReference>
<dbReference type="PROSITE" id="PS50878">
    <property type="entry name" value="RT_POL"/>
    <property type="match status" value="1"/>
</dbReference>
<dbReference type="PANTHER" id="PTHR37984:SF5">
    <property type="entry name" value="PROTEIN NYNRIN-LIKE"/>
    <property type="match status" value="1"/>
</dbReference>
<reference evidence="2" key="1">
    <citation type="journal article" date="2023" name="G3 (Bethesda)">
        <title>A reference genome for the long-term kleptoplast-retaining sea slug Elysia crispata morphotype clarki.</title>
        <authorList>
            <person name="Eastman K.E."/>
            <person name="Pendleton A.L."/>
            <person name="Shaikh M.A."/>
            <person name="Suttiyut T."/>
            <person name="Ogas R."/>
            <person name="Tomko P."/>
            <person name="Gavelis G."/>
            <person name="Widhalm J.R."/>
            <person name="Wisecaver J.H."/>
        </authorList>
    </citation>
    <scope>NUCLEOTIDE SEQUENCE</scope>
    <source>
        <strain evidence="2">ECLA1</strain>
    </source>
</reference>
<dbReference type="SUPFAM" id="SSF56672">
    <property type="entry name" value="DNA/RNA polymerases"/>
    <property type="match status" value="1"/>
</dbReference>
<feature type="domain" description="Reverse transcriptase" evidence="1">
    <location>
        <begin position="1"/>
        <end position="80"/>
    </location>
</feature>
<dbReference type="Proteomes" id="UP001283361">
    <property type="component" value="Unassembled WGS sequence"/>
</dbReference>
<sequence length="130" mass="15148">MPFEIPSAPEVPQKSMDKFFGDLEGVACYVDDLCVWSKSLEQHFERLEELFKPAGERGLKFNAGKCEFIKEEIDYLGHIFTKNGIKVDQRKISAIKNMPIPKSNQELMRFLRMVTYLMKFIPDMSAKQRH</sequence>
<evidence type="ECO:0000313" key="2">
    <source>
        <dbReference type="EMBL" id="KAK3760279.1"/>
    </source>
</evidence>
<proteinExistence type="predicted"/>
<dbReference type="InterPro" id="IPR043128">
    <property type="entry name" value="Rev_trsase/Diguanyl_cyclase"/>
</dbReference>
<dbReference type="InterPro" id="IPR043502">
    <property type="entry name" value="DNA/RNA_pol_sf"/>
</dbReference>
<dbReference type="InterPro" id="IPR000477">
    <property type="entry name" value="RT_dom"/>
</dbReference>